<dbReference type="InterPro" id="IPR022049">
    <property type="entry name" value="FAM69_kinase_dom"/>
</dbReference>
<evidence type="ECO:0000313" key="6">
    <source>
        <dbReference type="Proteomes" id="UP000694941"/>
    </source>
</evidence>
<accession>A0ABM1C5D1</accession>
<evidence type="ECO:0000256" key="4">
    <source>
        <dbReference type="ARBA" id="ARBA00022729"/>
    </source>
</evidence>
<reference evidence="7" key="1">
    <citation type="submission" date="2025-08" db="UniProtKB">
        <authorList>
            <consortium name="RefSeq"/>
        </authorList>
    </citation>
    <scope>IDENTIFICATION</scope>
    <source>
        <tissue evidence="7">Muscle</tissue>
    </source>
</reference>
<comment type="subcellular location">
    <subcellularLocation>
        <location evidence="1">Secreted</location>
    </subcellularLocation>
</comment>
<feature type="domain" description="FAM69 protein-kinase" evidence="5">
    <location>
        <begin position="77"/>
        <end position="271"/>
    </location>
</feature>
<evidence type="ECO:0000313" key="7">
    <source>
        <dbReference type="RefSeq" id="XP_013794477.2"/>
    </source>
</evidence>
<dbReference type="Pfam" id="PF12260">
    <property type="entry name" value="PIP49_C"/>
    <property type="match status" value="1"/>
</dbReference>
<dbReference type="PANTHER" id="PTHR32073:SF7">
    <property type="entry name" value="GH11358P"/>
    <property type="match status" value="1"/>
</dbReference>
<dbReference type="GeneID" id="106478477"/>
<sequence>MKTLSLEVLHLPVALTSVLTIYNKVLEKIKGLTDITSCPSQRLIQHIHENVRETLSKMTLHKDLQESEGEIIANVVYSMVINPEPLILQAFPAKAGWPFPVYKGGCGRTVVEDFVGRTLAEYEDAPWPVRANLARQLIEMAQILTENSLDFALYLTDVNTNNFAVNADQKVVLVDAENIIIVDRLQVRKEKPHGWSKPYTNDVIGCLDCLSFSPEDLCAHDLADHNYYAICAGILAPDAYYSSRNGFLHGIPPHIDLQTNLSHLVKECAHPTSQFNRFLIVPRTFTQTNKPT</sequence>
<keyword evidence="6" id="KW-1185">Reference proteome</keyword>
<evidence type="ECO:0000256" key="1">
    <source>
        <dbReference type="ARBA" id="ARBA00004613"/>
    </source>
</evidence>
<comment type="similarity">
    <text evidence="2">Belongs to the DIPK family.</text>
</comment>
<name>A0ABM1C5D1_LIMPO</name>
<organism evidence="6 7">
    <name type="scientific">Limulus polyphemus</name>
    <name type="common">Atlantic horseshoe crab</name>
    <dbReference type="NCBI Taxonomy" id="6850"/>
    <lineage>
        <taxon>Eukaryota</taxon>
        <taxon>Metazoa</taxon>
        <taxon>Ecdysozoa</taxon>
        <taxon>Arthropoda</taxon>
        <taxon>Chelicerata</taxon>
        <taxon>Merostomata</taxon>
        <taxon>Xiphosura</taxon>
        <taxon>Limulidae</taxon>
        <taxon>Limulus</taxon>
    </lineage>
</organism>
<gene>
    <name evidence="7" type="primary">LOC106478477</name>
</gene>
<evidence type="ECO:0000259" key="5">
    <source>
        <dbReference type="Pfam" id="PF12260"/>
    </source>
</evidence>
<dbReference type="RefSeq" id="XP_013794477.2">
    <property type="nucleotide sequence ID" value="XM_013939023.2"/>
</dbReference>
<protein>
    <submittedName>
        <fullName evidence="7">Deleted in autism protein 1-like isoform X1</fullName>
    </submittedName>
</protein>
<dbReference type="Proteomes" id="UP000694941">
    <property type="component" value="Unplaced"/>
</dbReference>
<keyword evidence="3" id="KW-0964">Secreted</keyword>
<proteinExistence type="inferred from homology"/>
<evidence type="ECO:0000256" key="3">
    <source>
        <dbReference type="ARBA" id="ARBA00022525"/>
    </source>
</evidence>
<dbReference type="PANTHER" id="PTHR32073">
    <property type="entry name" value="GH11358P"/>
    <property type="match status" value="1"/>
</dbReference>
<evidence type="ECO:0000256" key="2">
    <source>
        <dbReference type="ARBA" id="ARBA00006338"/>
    </source>
</evidence>
<dbReference type="InterPro" id="IPR020519">
    <property type="entry name" value="DIPK2A/B"/>
</dbReference>
<keyword evidence="4" id="KW-0732">Signal</keyword>